<reference evidence="3" key="1">
    <citation type="submission" date="2017-02" db="EMBL/GenBank/DDBJ databases">
        <authorList>
            <person name="Varghese N."/>
            <person name="Submissions S."/>
        </authorList>
    </citation>
    <scope>NUCLEOTIDE SEQUENCE [LARGE SCALE GENOMIC DNA]</scope>
    <source>
        <strain evidence="3">ATCC BAA-34</strain>
    </source>
</reference>
<evidence type="ECO:0000313" key="2">
    <source>
        <dbReference type="EMBL" id="SJZ37377.1"/>
    </source>
</evidence>
<dbReference type="SUPFAM" id="SSF56935">
    <property type="entry name" value="Porins"/>
    <property type="match status" value="1"/>
</dbReference>
<evidence type="ECO:0000313" key="3">
    <source>
        <dbReference type="Proteomes" id="UP000190102"/>
    </source>
</evidence>
<keyword evidence="1" id="KW-0732">Signal</keyword>
<accession>A0A1T4K4X3</accession>
<dbReference type="STRING" id="115783.SAMN02745119_00305"/>
<dbReference type="Proteomes" id="UP000190102">
    <property type="component" value="Unassembled WGS sequence"/>
</dbReference>
<dbReference type="Pfam" id="PF13557">
    <property type="entry name" value="Phenol_MetA_deg"/>
    <property type="match status" value="1"/>
</dbReference>
<dbReference type="EMBL" id="FUWR01000001">
    <property type="protein sequence ID" value="SJZ37377.1"/>
    <property type="molecule type" value="Genomic_DNA"/>
</dbReference>
<proteinExistence type="predicted"/>
<sequence length="270" mass="28948">MMKSRKCTQRLVRGLLAGCLLAGAIPALAGPPLATDDAGTVDVGKVEIELNGSYGYDKHTSDGSTTKTNTVDGEVKITTGLYKDLGVSLAIPYLFNERSNVDGTISNADGFGDMTLEVKYKFAELGGINLAIKPSVIMPTGKYSAGLSEGRWQYGSTLIATKEFEDGKYALHANLGYEYHHYREDDGSQRRNLWSGSIAGEAEVAKGLFAVADFGLATNPDKASSELPVYALTGLRYQINDHLDADAGIKFGLTKPETDVTAVYGLVLKF</sequence>
<feature type="chain" id="PRO_5012933518" evidence="1">
    <location>
        <begin position="30"/>
        <end position="270"/>
    </location>
</feature>
<dbReference type="InterPro" id="IPR025737">
    <property type="entry name" value="FApF"/>
</dbReference>
<feature type="signal peptide" evidence="1">
    <location>
        <begin position="1"/>
        <end position="29"/>
    </location>
</feature>
<name>A0A1T4K4X3_9BACT</name>
<protein>
    <submittedName>
        <fullName evidence="2">Putative MetA-pathway of phenol degradation</fullName>
    </submittedName>
</protein>
<evidence type="ECO:0000256" key="1">
    <source>
        <dbReference type="SAM" id="SignalP"/>
    </source>
</evidence>
<dbReference type="AlphaFoldDB" id="A0A1T4K4X3"/>
<dbReference type="RefSeq" id="WP_244161322.1">
    <property type="nucleotide sequence ID" value="NZ_FUWR01000001.1"/>
</dbReference>
<organism evidence="2 3">
    <name type="scientific">Trichlorobacter thiogenes</name>
    <dbReference type="NCBI Taxonomy" id="115783"/>
    <lineage>
        <taxon>Bacteria</taxon>
        <taxon>Pseudomonadati</taxon>
        <taxon>Thermodesulfobacteriota</taxon>
        <taxon>Desulfuromonadia</taxon>
        <taxon>Geobacterales</taxon>
        <taxon>Geobacteraceae</taxon>
        <taxon>Trichlorobacter</taxon>
    </lineage>
</organism>
<keyword evidence="3" id="KW-1185">Reference proteome</keyword>
<gene>
    <name evidence="2" type="ORF">SAMN02745119_00305</name>
</gene>